<dbReference type="PROSITE" id="PS51257">
    <property type="entry name" value="PROKAR_LIPOPROTEIN"/>
    <property type="match status" value="1"/>
</dbReference>
<proteinExistence type="predicted"/>
<dbReference type="InterPro" id="IPR036514">
    <property type="entry name" value="SGNH_hydro_sf"/>
</dbReference>
<sequence length="338" mass="34817">MRVHPRLLALAVLALSVLGCVTALPAPAAPAAAAAPSYVALGDSYSSGVGTRSYLDDGTSCQRSTYAYPSLIAAARGYALNFRACSGAKIPDVTNTQLGALTSTTSYVTISIGGNDAGFADVLTECAQPGWMSSCNGAIDGAQSYINNKLPSALSTLYAAIRGRASAAKVVVVGYPRIFNGEDCNAGTWFSPAEETRLNATADLLNSKLASAASAHAFAFANPTSRFVGHAVCDDVEWLNGLSYPVSESYHPNRAGHSSGYTPQVSPLLTGATVTVSAATLRAAAASGGALAARQRAYAAQDAAIVPESFTAPDLTGREARVAARRAGVDLDHWLARH</sequence>
<reference evidence="3 4" key="1">
    <citation type="journal article" date="2019" name="Int. J. Syst. Evol. Microbiol.">
        <title>The Global Catalogue of Microorganisms (GCM) 10K type strain sequencing project: providing services to taxonomists for standard genome sequencing and annotation.</title>
        <authorList>
            <consortium name="The Broad Institute Genomics Platform"/>
            <consortium name="The Broad Institute Genome Sequencing Center for Infectious Disease"/>
            <person name="Wu L."/>
            <person name="Ma J."/>
        </authorList>
    </citation>
    <scope>NUCLEOTIDE SEQUENCE [LARGE SCALE GENOMIC DNA]</scope>
    <source>
        <strain evidence="3 4">JCM 16022</strain>
    </source>
</reference>
<dbReference type="Pfam" id="PF13472">
    <property type="entry name" value="Lipase_GDSL_2"/>
    <property type="match status" value="1"/>
</dbReference>
<name>A0ABN2ZY65_9ACTN</name>
<dbReference type="EMBL" id="BAAAQR010000009">
    <property type="protein sequence ID" value="GAA2150040.1"/>
    <property type="molecule type" value="Genomic_DNA"/>
</dbReference>
<dbReference type="Proteomes" id="UP001501771">
    <property type="component" value="Unassembled WGS sequence"/>
</dbReference>
<dbReference type="InterPro" id="IPR013830">
    <property type="entry name" value="SGNH_hydro"/>
</dbReference>
<feature type="domain" description="SGNH hydrolase-type esterase" evidence="2">
    <location>
        <begin position="40"/>
        <end position="257"/>
    </location>
</feature>
<organism evidence="3 4">
    <name type="scientific">Nocardioides koreensis</name>
    <dbReference type="NCBI Taxonomy" id="433651"/>
    <lineage>
        <taxon>Bacteria</taxon>
        <taxon>Bacillati</taxon>
        <taxon>Actinomycetota</taxon>
        <taxon>Actinomycetes</taxon>
        <taxon>Propionibacteriales</taxon>
        <taxon>Nocardioidaceae</taxon>
        <taxon>Nocardioides</taxon>
    </lineage>
</organism>
<dbReference type="InterPro" id="IPR037460">
    <property type="entry name" value="SEST-like"/>
</dbReference>
<evidence type="ECO:0000313" key="3">
    <source>
        <dbReference type="EMBL" id="GAA2150040.1"/>
    </source>
</evidence>
<evidence type="ECO:0000259" key="2">
    <source>
        <dbReference type="Pfam" id="PF13472"/>
    </source>
</evidence>
<dbReference type="PANTHER" id="PTHR37981">
    <property type="entry name" value="LIPASE 2"/>
    <property type="match status" value="1"/>
</dbReference>
<gene>
    <name evidence="3" type="ORF">GCM10009844_30500</name>
</gene>
<keyword evidence="1" id="KW-0732">Signal</keyword>
<protein>
    <recommendedName>
        <fullName evidence="2">SGNH hydrolase-type esterase domain-containing protein</fullName>
    </recommendedName>
</protein>
<evidence type="ECO:0000256" key="1">
    <source>
        <dbReference type="SAM" id="SignalP"/>
    </source>
</evidence>
<keyword evidence="4" id="KW-1185">Reference proteome</keyword>
<comment type="caution">
    <text evidence="3">The sequence shown here is derived from an EMBL/GenBank/DDBJ whole genome shotgun (WGS) entry which is preliminary data.</text>
</comment>
<dbReference type="CDD" id="cd01823">
    <property type="entry name" value="SEST_like"/>
    <property type="match status" value="1"/>
</dbReference>
<accession>A0ABN2ZY65</accession>
<dbReference type="SUPFAM" id="SSF52266">
    <property type="entry name" value="SGNH hydrolase"/>
    <property type="match status" value="1"/>
</dbReference>
<dbReference type="Gene3D" id="3.40.50.1110">
    <property type="entry name" value="SGNH hydrolase"/>
    <property type="match status" value="1"/>
</dbReference>
<feature type="chain" id="PRO_5047162923" description="SGNH hydrolase-type esterase domain-containing protein" evidence="1">
    <location>
        <begin position="29"/>
        <end position="338"/>
    </location>
</feature>
<feature type="signal peptide" evidence="1">
    <location>
        <begin position="1"/>
        <end position="28"/>
    </location>
</feature>
<evidence type="ECO:0000313" key="4">
    <source>
        <dbReference type="Proteomes" id="UP001501771"/>
    </source>
</evidence>
<dbReference type="RefSeq" id="WP_344153938.1">
    <property type="nucleotide sequence ID" value="NZ_BAAAQR010000009.1"/>
</dbReference>
<dbReference type="PANTHER" id="PTHR37981:SF1">
    <property type="entry name" value="SGNH HYDROLASE-TYPE ESTERASE DOMAIN-CONTAINING PROTEIN"/>
    <property type="match status" value="1"/>
</dbReference>